<dbReference type="SUPFAM" id="SSF63848">
    <property type="entry name" value="Cell-division inhibitor MinC, C-terminal domain"/>
    <property type="match status" value="1"/>
</dbReference>
<evidence type="ECO:0000256" key="2">
    <source>
        <dbReference type="ARBA" id="ARBA00022618"/>
    </source>
</evidence>
<dbReference type="Pfam" id="PF03775">
    <property type="entry name" value="MinC_C"/>
    <property type="match status" value="1"/>
</dbReference>
<dbReference type="PANTHER" id="PTHR34108:SF1">
    <property type="entry name" value="SEPTUM SITE-DETERMINING PROTEIN MINC"/>
    <property type="match status" value="1"/>
</dbReference>
<keyword evidence="3 6" id="KW-0717">Septation</keyword>
<evidence type="ECO:0000256" key="4">
    <source>
        <dbReference type="ARBA" id="ARBA00023306"/>
    </source>
</evidence>
<evidence type="ECO:0000256" key="5">
    <source>
        <dbReference type="ARBA" id="ARBA00025606"/>
    </source>
</evidence>
<evidence type="ECO:0000313" key="10">
    <source>
        <dbReference type="EMBL" id="BDI08126.1"/>
    </source>
</evidence>
<name>A0ABM7YTW3_9BURK</name>
<feature type="compositionally biased region" description="Low complexity" evidence="7">
    <location>
        <begin position="125"/>
        <end position="136"/>
    </location>
</feature>
<evidence type="ECO:0000259" key="8">
    <source>
        <dbReference type="Pfam" id="PF03775"/>
    </source>
</evidence>
<dbReference type="InterPro" id="IPR005526">
    <property type="entry name" value="Septum_form_inhib_MinC_C"/>
</dbReference>
<dbReference type="InterPro" id="IPR013033">
    <property type="entry name" value="MinC"/>
</dbReference>
<evidence type="ECO:0000259" key="9">
    <source>
        <dbReference type="Pfam" id="PF05209"/>
    </source>
</evidence>
<dbReference type="Pfam" id="PF05209">
    <property type="entry name" value="MinC_N"/>
    <property type="match status" value="1"/>
</dbReference>
<dbReference type="InterPro" id="IPR016098">
    <property type="entry name" value="CAP/MinC_C"/>
</dbReference>
<dbReference type="HAMAP" id="MF_00267">
    <property type="entry name" value="MinC"/>
    <property type="match status" value="1"/>
</dbReference>
<dbReference type="Gene3D" id="2.160.20.70">
    <property type="match status" value="1"/>
</dbReference>
<comment type="function">
    <text evidence="5 6">Cell division inhibitor that blocks the formation of polar Z ring septums. Rapidly oscillates between the poles of the cell to destabilize FtsZ filaments that have formed before they mature into polar Z rings. Prevents FtsZ polymerization.</text>
</comment>
<accession>A0ABM7YTW3</accession>
<dbReference type="EMBL" id="AP025730">
    <property type="protein sequence ID" value="BDI08126.1"/>
    <property type="molecule type" value="Genomic_DNA"/>
</dbReference>
<dbReference type="NCBIfam" id="TIGR01222">
    <property type="entry name" value="minC"/>
    <property type="match status" value="1"/>
</dbReference>
<dbReference type="Gene3D" id="3.30.70.260">
    <property type="match status" value="1"/>
</dbReference>
<reference evidence="10" key="1">
    <citation type="submission" date="2022-04" db="EMBL/GenBank/DDBJ databases">
        <title>Whole genome sequence of Sphaerotilus sp. FB-5.</title>
        <authorList>
            <person name="Takeda M."/>
            <person name="Narihara S."/>
            <person name="Akimoto M."/>
            <person name="Akimoto R."/>
            <person name="Nishiyashiki S."/>
            <person name="Murakami T."/>
        </authorList>
    </citation>
    <scope>NUCLEOTIDE SEQUENCE</scope>
    <source>
        <strain evidence="10">FB-5</strain>
    </source>
</reference>
<protein>
    <recommendedName>
        <fullName evidence="6">Probable septum site-determining protein MinC</fullName>
    </recommendedName>
</protein>
<comment type="subunit">
    <text evidence="6">Interacts with MinD and FtsZ.</text>
</comment>
<evidence type="ECO:0000256" key="3">
    <source>
        <dbReference type="ARBA" id="ARBA00023210"/>
    </source>
</evidence>
<feature type="domain" description="Septum formation inhibitor MinC N-terminal" evidence="9">
    <location>
        <begin position="11"/>
        <end position="83"/>
    </location>
</feature>
<evidence type="ECO:0000256" key="6">
    <source>
        <dbReference type="HAMAP-Rule" id="MF_00267"/>
    </source>
</evidence>
<feature type="region of interest" description="Disordered" evidence="7">
    <location>
        <begin position="111"/>
        <end position="156"/>
    </location>
</feature>
<dbReference type="PANTHER" id="PTHR34108">
    <property type="entry name" value="SEPTUM SITE-DETERMINING PROTEIN MINC"/>
    <property type="match status" value="1"/>
</dbReference>
<evidence type="ECO:0000313" key="11">
    <source>
        <dbReference type="Proteomes" id="UP001057498"/>
    </source>
</evidence>
<comment type="similarity">
    <text evidence="1 6">Belongs to the MinC family.</text>
</comment>
<dbReference type="InterPro" id="IPR036145">
    <property type="entry name" value="MinC_C_sf"/>
</dbReference>
<proteinExistence type="inferred from homology"/>
<evidence type="ECO:0000256" key="1">
    <source>
        <dbReference type="ARBA" id="ARBA00006291"/>
    </source>
</evidence>
<feature type="compositionally biased region" description="Pro residues" evidence="7">
    <location>
        <begin position="137"/>
        <end position="148"/>
    </location>
</feature>
<evidence type="ECO:0000256" key="7">
    <source>
        <dbReference type="SAM" id="MobiDB-lite"/>
    </source>
</evidence>
<dbReference type="InterPro" id="IPR007874">
    <property type="entry name" value="MinC_N"/>
</dbReference>
<dbReference type="Proteomes" id="UP001057498">
    <property type="component" value="Chromosome"/>
</dbReference>
<keyword evidence="4 6" id="KW-0131">Cell cycle</keyword>
<organism evidence="10 11">
    <name type="scientific">Sphaerotilus microaerophilus</name>
    <dbReference type="NCBI Taxonomy" id="2914710"/>
    <lineage>
        <taxon>Bacteria</taxon>
        <taxon>Pseudomonadati</taxon>
        <taxon>Pseudomonadota</taxon>
        <taxon>Betaproteobacteria</taxon>
        <taxon>Burkholderiales</taxon>
        <taxon>Sphaerotilaceae</taxon>
        <taxon>Sphaerotilus</taxon>
    </lineage>
</organism>
<sequence length="284" mass="28861">MSHPVTDLPAFDLKSSAWTLTVLRLHTADDEALGAALAACGADSPGLFDHEPVVVDLAALAADDLAVAFADLLATLRAQGLLPVAVQGGSPAQMAAALEVGLPEACARLPRSEPAAQARADEPAEASAEASIEPAGDAPPAPPAPSAPSVPSALSESTLAVLPAREGAEPHRMGGTLVVDTPLRSGQRVYARGADLVVLSAVSFGAEVIADGSIHVYGPLRGRAIAGASGDSSARIFSTGMDPQLVSIAGIYRTTEDPFPAGVQGQPAQVRLEGERIVIEPIRL</sequence>
<keyword evidence="2 6" id="KW-0132">Cell division</keyword>
<feature type="domain" description="Septum formation inhibitor MinC C-terminal" evidence="8">
    <location>
        <begin position="178"/>
        <end position="280"/>
    </location>
</feature>
<keyword evidence="11" id="KW-1185">Reference proteome</keyword>
<gene>
    <name evidence="6 10" type="primary">minC</name>
    <name evidence="10" type="ORF">CATMQ487_50960</name>
</gene>
<dbReference type="RefSeq" id="WP_251971255.1">
    <property type="nucleotide sequence ID" value="NZ_AP025730.1"/>
</dbReference>